<dbReference type="Proteomes" id="UP000494106">
    <property type="component" value="Unassembled WGS sequence"/>
</dbReference>
<feature type="region of interest" description="Disordered" evidence="1">
    <location>
        <begin position="41"/>
        <end position="91"/>
    </location>
</feature>
<feature type="compositionally biased region" description="Polar residues" evidence="1">
    <location>
        <begin position="121"/>
        <end position="135"/>
    </location>
</feature>
<dbReference type="OrthoDB" id="6774671at2759"/>
<evidence type="ECO:0008006" key="5">
    <source>
        <dbReference type="Google" id="ProtNLM"/>
    </source>
</evidence>
<feature type="region of interest" description="Disordered" evidence="1">
    <location>
        <begin position="118"/>
        <end position="152"/>
    </location>
</feature>
<feature type="chain" id="PRO_5035722057" description="Secreted protein" evidence="2">
    <location>
        <begin position="20"/>
        <end position="152"/>
    </location>
</feature>
<keyword evidence="2" id="KW-0732">Signal</keyword>
<evidence type="ECO:0000313" key="4">
    <source>
        <dbReference type="Proteomes" id="UP000494106"/>
    </source>
</evidence>
<feature type="signal peptide" evidence="2">
    <location>
        <begin position="1"/>
        <end position="19"/>
    </location>
</feature>
<accession>A0A8S0ZFP7</accession>
<comment type="caution">
    <text evidence="3">The sequence shown here is derived from an EMBL/GenBank/DDBJ whole genome shotgun (WGS) entry which is preliminary data.</text>
</comment>
<evidence type="ECO:0000256" key="2">
    <source>
        <dbReference type="SAM" id="SignalP"/>
    </source>
</evidence>
<protein>
    <recommendedName>
        <fullName evidence="5">Secreted protein</fullName>
    </recommendedName>
</protein>
<sequence>MVGTVILLSLLSSLVTCSGDGNIRILEDEIAVALRACTYPNDNTNQKEVNKKRQRRSENLDDVSPKIDDNTKQFNHYNQEKRNSDRRDQIHVLHATDYNNEGYGSGNVGERLLTSVPKSAISGSGNGNRSAANTNKTKRSDPLLNKADTDQV</sequence>
<organism evidence="3 4">
    <name type="scientific">Arctia plantaginis</name>
    <name type="common">Wood tiger moth</name>
    <name type="synonym">Phalaena plantaginis</name>
    <dbReference type="NCBI Taxonomy" id="874455"/>
    <lineage>
        <taxon>Eukaryota</taxon>
        <taxon>Metazoa</taxon>
        <taxon>Ecdysozoa</taxon>
        <taxon>Arthropoda</taxon>
        <taxon>Hexapoda</taxon>
        <taxon>Insecta</taxon>
        <taxon>Pterygota</taxon>
        <taxon>Neoptera</taxon>
        <taxon>Endopterygota</taxon>
        <taxon>Lepidoptera</taxon>
        <taxon>Glossata</taxon>
        <taxon>Ditrysia</taxon>
        <taxon>Noctuoidea</taxon>
        <taxon>Erebidae</taxon>
        <taxon>Arctiinae</taxon>
        <taxon>Arctia</taxon>
    </lineage>
</organism>
<name>A0A8S0ZFP7_ARCPL</name>
<dbReference type="EMBL" id="CADEBC010000473">
    <property type="protein sequence ID" value="CAB3231696.1"/>
    <property type="molecule type" value="Genomic_DNA"/>
</dbReference>
<reference evidence="3 4" key="1">
    <citation type="submission" date="2020-04" db="EMBL/GenBank/DDBJ databases">
        <authorList>
            <person name="Wallbank WR R."/>
            <person name="Pardo Diaz C."/>
            <person name="Kozak K."/>
            <person name="Martin S."/>
            <person name="Jiggins C."/>
            <person name="Moest M."/>
            <person name="Warren A I."/>
            <person name="Byers J.R.P. K."/>
            <person name="Montejo-Kovacevich G."/>
            <person name="Yen C E."/>
        </authorList>
    </citation>
    <scope>NUCLEOTIDE SEQUENCE [LARGE SCALE GENOMIC DNA]</scope>
</reference>
<keyword evidence="4" id="KW-1185">Reference proteome</keyword>
<gene>
    <name evidence="3" type="ORF">APLA_LOCUS4558</name>
</gene>
<evidence type="ECO:0000256" key="1">
    <source>
        <dbReference type="SAM" id="MobiDB-lite"/>
    </source>
</evidence>
<feature type="compositionally biased region" description="Basic and acidic residues" evidence="1">
    <location>
        <begin position="48"/>
        <end position="71"/>
    </location>
</feature>
<feature type="compositionally biased region" description="Basic and acidic residues" evidence="1">
    <location>
        <begin position="78"/>
        <end position="91"/>
    </location>
</feature>
<dbReference type="AlphaFoldDB" id="A0A8S0ZFP7"/>
<evidence type="ECO:0000313" key="3">
    <source>
        <dbReference type="EMBL" id="CAB3231696.1"/>
    </source>
</evidence>
<proteinExistence type="predicted"/>